<dbReference type="SUPFAM" id="SSF51445">
    <property type="entry name" value="(Trans)glycosidases"/>
    <property type="match status" value="1"/>
</dbReference>
<evidence type="ECO:0000256" key="1">
    <source>
        <dbReference type="ARBA" id="ARBA00007401"/>
    </source>
</evidence>
<dbReference type="Pfam" id="PF02836">
    <property type="entry name" value="Glyco_hydro_2_C"/>
    <property type="match status" value="1"/>
</dbReference>
<dbReference type="InterPro" id="IPR006104">
    <property type="entry name" value="Glyco_hydro_2_N"/>
</dbReference>
<evidence type="ECO:0000259" key="6">
    <source>
        <dbReference type="Pfam" id="PF02837"/>
    </source>
</evidence>
<evidence type="ECO:0000313" key="7">
    <source>
        <dbReference type="EMBL" id="MBD2871775.1"/>
    </source>
</evidence>
<dbReference type="InterPro" id="IPR017853">
    <property type="entry name" value="GH"/>
</dbReference>
<dbReference type="AlphaFoldDB" id="A0A927H874"/>
<feature type="domain" description="Glycoside hydrolase family 2 immunoglobulin-like beta-sandwich" evidence="4">
    <location>
        <begin position="184"/>
        <end position="290"/>
    </location>
</feature>
<dbReference type="GO" id="GO:0005975">
    <property type="term" value="P:carbohydrate metabolic process"/>
    <property type="evidence" value="ECO:0007669"/>
    <property type="project" value="InterPro"/>
</dbReference>
<feature type="domain" description="Glycoside hydrolase family 2 catalytic" evidence="5">
    <location>
        <begin position="293"/>
        <end position="518"/>
    </location>
</feature>
<organism evidence="7 8">
    <name type="scientific">Paenibacillus arenilitoris</name>
    <dbReference type="NCBI Taxonomy" id="2772299"/>
    <lineage>
        <taxon>Bacteria</taxon>
        <taxon>Bacillati</taxon>
        <taxon>Bacillota</taxon>
        <taxon>Bacilli</taxon>
        <taxon>Bacillales</taxon>
        <taxon>Paenibacillaceae</taxon>
        <taxon>Paenibacillus</taxon>
    </lineage>
</organism>
<protein>
    <submittedName>
        <fullName evidence="7">Glycoside hydrolase family 2</fullName>
    </submittedName>
</protein>
<dbReference type="Pfam" id="PF00703">
    <property type="entry name" value="Glyco_hydro_2"/>
    <property type="match status" value="1"/>
</dbReference>
<sequence length="588" mass="67710">MTTKAYTKDYPRPQFVREHWTNLNGEWSFRFDDGNVGESQNWQETFEETHKITVPFTYETKASGIGEERFHPHVWYSKSVSIPKDAEGRRVILHFQAVDYIAKVWVNGSMVGRHQGGYAAFSFDITPYLVFGADNIITVKAEDGDSCTQPRGKQRWTKDNFECFYVQTTGIWQTVWLEYVEEQRLDSVKITPDIDRNAVRFDYKVHGAAGTAGELRLEAIVTLKGKPVKRVSLAADRPSQSIEVDLVHEANGPWKKSLWSPRHPNLYDVEFVLYRGDKVVDRVHSYFGMRKISIENGKVLLNNSPIYQRLILDQGYWTDSHLTPPSEEALIEDIDNMLAMGYNGVRKHMKIEDARFLYWCDVKGLLVWSEMAATFEFNDDAVDNFTKEWLEIVQQQYNHPSIITWVPFNESWGVSAILRDKKQQKFTEGIYYLTKSIDPYRPVITNDGWEHTVSDILTLHDYVQTGDEFLKRYAGNKEAIVSNETTCNHWKYAFAEGYGYKGQPIMITEFGGIAFQSDKGWGYGEQVTTDEAFLARFEGLTKAIKSVDYISGYCYTQLADVQQEINGLLTEAREPKFPLEKIRAINLG</sequence>
<dbReference type="RefSeq" id="WP_190865883.1">
    <property type="nucleotide sequence ID" value="NZ_JACXIY010000036.1"/>
</dbReference>
<comment type="caution">
    <text evidence="7">The sequence shown here is derived from an EMBL/GenBank/DDBJ whole genome shotgun (WGS) entry which is preliminary data.</text>
</comment>
<comment type="similarity">
    <text evidence="1">Belongs to the glycosyl hydrolase 2 family.</text>
</comment>
<dbReference type="InterPro" id="IPR006103">
    <property type="entry name" value="Glyco_hydro_2_cat"/>
</dbReference>
<evidence type="ECO:0000256" key="3">
    <source>
        <dbReference type="ARBA" id="ARBA00023295"/>
    </source>
</evidence>
<feature type="domain" description="Glycosyl hydrolases family 2 sugar binding" evidence="6">
    <location>
        <begin position="22"/>
        <end position="140"/>
    </location>
</feature>
<dbReference type="Gene3D" id="3.20.20.80">
    <property type="entry name" value="Glycosidases"/>
    <property type="match status" value="1"/>
</dbReference>
<keyword evidence="2 7" id="KW-0378">Hydrolase</keyword>
<evidence type="ECO:0000259" key="4">
    <source>
        <dbReference type="Pfam" id="PF00703"/>
    </source>
</evidence>
<accession>A0A927H874</accession>
<dbReference type="Pfam" id="PF02837">
    <property type="entry name" value="Glyco_hydro_2_N"/>
    <property type="match status" value="1"/>
</dbReference>
<dbReference type="GO" id="GO:0004553">
    <property type="term" value="F:hydrolase activity, hydrolyzing O-glycosyl compounds"/>
    <property type="evidence" value="ECO:0007669"/>
    <property type="project" value="InterPro"/>
</dbReference>
<dbReference type="InterPro" id="IPR051913">
    <property type="entry name" value="GH2_Domain-Containing"/>
</dbReference>
<name>A0A927H874_9BACL</name>
<evidence type="ECO:0000259" key="5">
    <source>
        <dbReference type="Pfam" id="PF02836"/>
    </source>
</evidence>
<dbReference type="Proteomes" id="UP000632125">
    <property type="component" value="Unassembled WGS sequence"/>
</dbReference>
<proteinExistence type="inferred from homology"/>
<gene>
    <name evidence="7" type="ORF">IDH41_24665</name>
</gene>
<dbReference type="InterPro" id="IPR036156">
    <property type="entry name" value="Beta-gal/glucu_dom_sf"/>
</dbReference>
<dbReference type="Gene3D" id="2.60.40.10">
    <property type="entry name" value="Immunoglobulins"/>
    <property type="match status" value="1"/>
</dbReference>
<evidence type="ECO:0000256" key="2">
    <source>
        <dbReference type="ARBA" id="ARBA00022801"/>
    </source>
</evidence>
<keyword evidence="3" id="KW-0326">Glycosidase</keyword>
<reference evidence="7" key="1">
    <citation type="submission" date="2020-09" db="EMBL/GenBank/DDBJ databases">
        <title>A novel bacterium of genus Paenibacillus, isolated from South China Sea.</title>
        <authorList>
            <person name="Huang H."/>
            <person name="Mo K."/>
            <person name="Hu Y."/>
        </authorList>
    </citation>
    <scope>NUCLEOTIDE SEQUENCE</scope>
    <source>
        <strain evidence="7">IB182493</strain>
    </source>
</reference>
<dbReference type="SUPFAM" id="SSF49303">
    <property type="entry name" value="beta-Galactosidase/glucuronidase domain"/>
    <property type="match status" value="1"/>
</dbReference>
<dbReference type="EMBL" id="JACXIY010000036">
    <property type="protein sequence ID" value="MBD2871775.1"/>
    <property type="molecule type" value="Genomic_DNA"/>
</dbReference>
<dbReference type="InterPro" id="IPR013783">
    <property type="entry name" value="Ig-like_fold"/>
</dbReference>
<dbReference type="SUPFAM" id="SSF49785">
    <property type="entry name" value="Galactose-binding domain-like"/>
    <property type="match status" value="1"/>
</dbReference>
<keyword evidence="8" id="KW-1185">Reference proteome</keyword>
<dbReference type="PANTHER" id="PTHR42732">
    <property type="entry name" value="BETA-GALACTOSIDASE"/>
    <property type="match status" value="1"/>
</dbReference>
<dbReference type="PANTHER" id="PTHR42732:SF3">
    <property type="entry name" value="HYDROLASE"/>
    <property type="match status" value="1"/>
</dbReference>
<evidence type="ECO:0000313" key="8">
    <source>
        <dbReference type="Proteomes" id="UP000632125"/>
    </source>
</evidence>
<dbReference type="Gene3D" id="2.60.120.260">
    <property type="entry name" value="Galactose-binding domain-like"/>
    <property type="match status" value="1"/>
</dbReference>
<dbReference type="InterPro" id="IPR006102">
    <property type="entry name" value="Ig-like_GH2"/>
</dbReference>
<dbReference type="InterPro" id="IPR008979">
    <property type="entry name" value="Galactose-bd-like_sf"/>
</dbReference>